<dbReference type="Gene3D" id="3.90.1030.10">
    <property type="entry name" value="Ribosomal protein L17"/>
    <property type="match status" value="1"/>
</dbReference>
<comment type="similarity">
    <text evidence="1">Belongs to the bacterial ribosomal protein bL17 family.</text>
</comment>
<evidence type="ECO:0000256" key="3">
    <source>
        <dbReference type="ARBA" id="ARBA00023274"/>
    </source>
</evidence>
<feature type="compositionally biased region" description="Basic residues" evidence="4">
    <location>
        <begin position="130"/>
        <end position="141"/>
    </location>
</feature>
<dbReference type="PANTHER" id="PTHR14413">
    <property type="entry name" value="RIBOSOMAL PROTEIN L17"/>
    <property type="match status" value="1"/>
</dbReference>
<dbReference type="GO" id="GO:0022625">
    <property type="term" value="C:cytosolic large ribosomal subunit"/>
    <property type="evidence" value="ECO:0007669"/>
    <property type="project" value="TreeGrafter"/>
</dbReference>
<accession>A0A381ZZA0</accession>
<dbReference type="SUPFAM" id="SSF64263">
    <property type="entry name" value="Prokaryotic ribosomal protein L17"/>
    <property type="match status" value="1"/>
</dbReference>
<name>A0A381ZZA0_9ZZZZ</name>
<dbReference type="PANTHER" id="PTHR14413:SF16">
    <property type="entry name" value="LARGE RIBOSOMAL SUBUNIT PROTEIN BL17M"/>
    <property type="match status" value="1"/>
</dbReference>
<feature type="compositionally biased region" description="Basic and acidic residues" evidence="4">
    <location>
        <begin position="142"/>
        <end position="165"/>
    </location>
</feature>
<evidence type="ECO:0000313" key="5">
    <source>
        <dbReference type="EMBL" id="SVA94560.1"/>
    </source>
</evidence>
<feature type="compositionally biased region" description="Basic and acidic residues" evidence="4">
    <location>
        <begin position="194"/>
        <end position="216"/>
    </location>
</feature>
<dbReference type="InterPro" id="IPR036373">
    <property type="entry name" value="Ribosomal_bL17_sf"/>
</dbReference>
<organism evidence="5">
    <name type="scientific">marine metagenome</name>
    <dbReference type="NCBI Taxonomy" id="408172"/>
    <lineage>
        <taxon>unclassified sequences</taxon>
        <taxon>metagenomes</taxon>
        <taxon>ecological metagenomes</taxon>
    </lineage>
</organism>
<gene>
    <name evidence="5" type="ORF">METZ01_LOCUS147414</name>
</gene>
<proteinExistence type="inferred from homology"/>
<keyword evidence="3" id="KW-0687">Ribonucleoprotein</keyword>
<evidence type="ECO:0000256" key="1">
    <source>
        <dbReference type="ARBA" id="ARBA00008777"/>
    </source>
</evidence>
<evidence type="ECO:0000256" key="4">
    <source>
        <dbReference type="SAM" id="MobiDB-lite"/>
    </source>
</evidence>
<dbReference type="Pfam" id="PF01196">
    <property type="entry name" value="Ribosomal_L17"/>
    <property type="match status" value="1"/>
</dbReference>
<reference evidence="5" key="1">
    <citation type="submission" date="2018-05" db="EMBL/GenBank/DDBJ databases">
        <authorList>
            <person name="Lanie J.A."/>
            <person name="Ng W.-L."/>
            <person name="Kazmierczak K.M."/>
            <person name="Andrzejewski T.M."/>
            <person name="Davidsen T.M."/>
            <person name="Wayne K.J."/>
            <person name="Tettelin H."/>
            <person name="Glass J.I."/>
            <person name="Rusch D."/>
            <person name="Podicherti R."/>
            <person name="Tsui H.-C.T."/>
            <person name="Winkler M.E."/>
        </authorList>
    </citation>
    <scope>NUCLEOTIDE SEQUENCE</scope>
</reference>
<dbReference type="AlphaFoldDB" id="A0A381ZZA0"/>
<dbReference type="GO" id="GO:0003735">
    <property type="term" value="F:structural constituent of ribosome"/>
    <property type="evidence" value="ECO:0007669"/>
    <property type="project" value="InterPro"/>
</dbReference>
<feature type="compositionally biased region" description="Basic and acidic residues" evidence="4">
    <location>
        <begin position="246"/>
        <end position="255"/>
    </location>
</feature>
<keyword evidence="2" id="KW-0689">Ribosomal protein</keyword>
<dbReference type="NCBIfam" id="TIGR00059">
    <property type="entry name" value="L17"/>
    <property type="match status" value="1"/>
</dbReference>
<feature type="region of interest" description="Disordered" evidence="4">
    <location>
        <begin position="122"/>
        <end position="255"/>
    </location>
</feature>
<dbReference type="HAMAP" id="MF_01368">
    <property type="entry name" value="Ribosomal_bL17"/>
    <property type="match status" value="1"/>
</dbReference>
<dbReference type="GO" id="GO:0006412">
    <property type="term" value="P:translation"/>
    <property type="evidence" value="ECO:0007669"/>
    <property type="project" value="InterPro"/>
</dbReference>
<dbReference type="InterPro" id="IPR000456">
    <property type="entry name" value="Ribosomal_bL17"/>
</dbReference>
<protein>
    <recommendedName>
        <fullName evidence="6">50S ribosomal protein L17</fullName>
    </recommendedName>
</protein>
<evidence type="ECO:0008006" key="6">
    <source>
        <dbReference type="Google" id="ProtNLM"/>
    </source>
</evidence>
<sequence length="255" mass="28226">MRHLKAGRRLGVTTSHRRAMMRNLVTSILEKGEIKCTLARAKEVRKPLEKMITLAKRGDLHARRQALSFVKSKEAMSQLFDELGERFSDRQGGYCRVIKLGQTRLGDNAEMAIVQLIGSENDQLSSLKSKPAKKKPAHKSSKVLEKVSEEVRSAEESSDKVAKEETVEEQVDDSDKAEASEQTPSAESETAEEEVSKADNSEQKEEVETPDVEKADASAPDTTQPTASTSEPEQTEASAEPEPDDAEKKETKDQQ</sequence>
<dbReference type="EMBL" id="UINC01023262">
    <property type="protein sequence ID" value="SVA94560.1"/>
    <property type="molecule type" value="Genomic_DNA"/>
</dbReference>
<feature type="compositionally biased region" description="Polar residues" evidence="4">
    <location>
        <begin position="220"/>
        <end position="232"/>
    </location>
</feature>
<evidence type="ECO:0000256" key="2">
    <source>
        <dbReference type="ARBA" id="ARBA00022980"/>
    </source>
</evidence>